<evidence type="ECO:0000256" key="6">
    <source>
        <dbReference type="ARBA" id="ARBA00023014"/>
    </source>
</evidence>
<comment type="cofactor">
    <cofactor evidence="1">
        <name>[4Fe-4S] cluster</name>
        <dbReference type="ChEBI" id="CHEBI:49883"/>
    </cofactor>
</comment>
<protein>
    <submittedName>
        <fullName evidence="8">Putative radical SAM domain-containing protein</fullName>
    </submittedName>
</protein>
<accession>A0A077K2I1</accession>
<evidence type="ECO:0000256" key="2">
    <source>
        <dbReference type="ARBA" id="ARBA00022485"/>
    </source>
</evidence>
<name>A0A077K2I1_CLOBO</name>
<dbReference type="RefSeq" id="WP_032072276.1">
    <property type="nucleotide sequence ID" value="NC_025146.1"/>
</dbReference>
<dbReference type="PANTHER" id="PTHR30352:SF5">
    <property type="entry name" value="PYRUVATE FORMATE-LYASE 1-ACTIVATING ENZYME"/>
    <property type="match status" value="1"/>
</dbReference>
<evidence type="ECO:0000313" key="8">
    <source>
        <dbReference type="EMBL" id="BAP25519.1"/>
    </source>
</evidence>
<dbReference type="InterPro" id="IPR013785">
    <property type="entry name" value="Aldolase_TIM"/>
</dbReference>
<dbReference type="GO" id="GO:0046872">
    <property type="term" value="F:metal ion binding"/>
    <property type="evidence" value="ECO:0007669"/>
    <property type="project" value="UniProtKB-KW"/>
</dbReference>
<dbReference type="InterPro" id="IPR034457">
    <property type="entry name" value="Organic_radical-activating"/>
</dbReference>
<keyword evidence="5" id="KW-0408">Iron</keyword>
<keyword evidence="6" id="KW-0411">Iron-sulfur</keyword>
<dbReference type="InterPro" id="IPR058240">
    <property type="entry name" value="rSAM_sf"/>
</dbReference>
<dbReference type="PANTHER" id="PTHR30352">
    <property type="entry name" value="PYRUVATE FORMATE-LYASE-ACTIVATING ENZYME"/>
    <property type="match status" value="1"/>
</dbReference>
<dbReference type="PROSITE" id="PS51918">
    <property type="entry name" value="RADICAL_SAM"/>
    <property type="match status" value="1"/>
</dbReference>
<geneLocation type="plasmid" evidence="8">
    <name>pCB111</name>
</geneLocation>
<evidence type="ECO:0000256" key="5">
    <source>
        <dbReference type="ARBA" id="ARBA00023004"/>
    </source>
</evidence>
<dbReference type="SUPFAM" id="SSF102114">
    <property type="entry name" value="Radical SAM enzymes"/>
    <property type="match status" value="1"/>
</dbReference>
<dbReference type="Pfam" id="PF04055">
    <property type="entry name" value="Radical_SAM"/>
    <property type="match status" value="1"/>
</dbReference>
<reference evidence="8" key="1">
    <citation type="submission" date="2013-09" db="EMBL/GenBank/DDBJ databases">
        <title>Analysis of type B2 neurotoxin-encoding plasmid in Clostridium botulinum.</title>
        <authorList>
            <person name="Hosomi K."/>
            <person name="Sakaguchi Y."/>
            <person name="Gotoh K."/>
            <person name="Nakamura K."/>
            <person name="Kohda T."/>
            <person name="Mukamoto M."/>
            <person name="Iida T."/>
            <person name="Kozaki S."/>
        </authorList>
    </citation>
    <scope>NUCLEOTIDE SEQUENCE</scope>
    <source>
        <strain evidence="8">111</strain>
        <plasmid evidence="8">pCB111</plasmid>
    </source>
</reference>
<evidence type="ECO:0000256" key="3">
    <source>
        <dbReference type="ARBA" id="ARBA00022691"/>
    </source>
</evidence>
<dbReference type="GO" id="GO:0051539">
    <property type="term" value="F:4 iron, 4 sulfur cluster binding"/>
    <property type="evidence" value="ECO:0007669"/>
    <property type="project" value="UniProtKB-KW"/>
</dbReference>
<dbReference type="SFLD" id="SFLDS00029">
    <property type="entry name" value="Radical_SAM"/>
    <property type="match status" value="1"/>
</dbReference>
<proteinExistence type="predicted"/>
<dbReference type="InterPro" id="IPR007197">
    <property type="entry name" value="rSAM"/>
</dbReference>
<evidence type="ECO:0000259" key="7">
    <source>
        <dbReference type="PROSITE" id="PS51918"/>
    </source>
</evidence>
<keyword evidence="8" id="KW-0614">Plasmid</keyword>
<organism evidence="8">
    <name type="scientific">Clostridium botulinum</name>
    <dbReference type="NCBI Taxonomy" id="1491"/>
    <lineage>
        <taxon>Bacteria</taxon>
        <taxon>Bacillati</taxon>
        <taxon>Bacillota</taxon>
        <taxon>Clostridia</taxon>
        <taxon>Eubacteriales</taxon>
        <taxon>Clostridiaceae</taxon>
        <taxon>Clostridium</taxon>
    </lineage>
</organism>
<feature type="domain" description="Radical SAM core" evidence="7">
    <location>
        <begin position="21"/>
        <end position="248"/>
    </location>
</feature>
<evidence type="ECO:0000256" key="1">
    <source>
        <dbReference type="ARBA" id="ARBA00001966"/>
    </source>
</evidence>
<dbReference type="EMBL" id="AB855771">
    <property type="protein sequence ID" value="BAP25519.1"/>
    <property type="molecule type" value="Genomic_DNA"/>
</dbReference>
<keyword evidence="4" id="KW-0479">Metal-binding</keyword>
<evidence type="ECO:0000256" key="4">
    <source>
        <dbReference type="ARBA" id="ARBA00022723"/>
    </source>
</evidence>
<keyword evidence="3" id="KW-0949">S-adenosyl-L-methionine</keyword>
<keyword evidence="2" id="KW-0004">4Fe-4S</keyword>
<dbReference type="GO" id="GO:0003824">
    <property type="term" value="F:catalytic activity"/>
    <property type="evidence" value="ECO:0007669"/>
    <property type="project" value="InterPro"/>
</dbReference>
<dbReference type="AlphaFoldDB" id="A0A077K2I1"/>
<sequence length="258" mass="29973">MNLKVLNNKELEIRPAYFLRFFNRVVENMAIISFGKCNFNCLYCKRNGQFKNKEGNIIKSVSINWNDLKNLIDNAILKGQRIRLSGGDPCMFCKESLYIAKYVWEKYNQKISIAHNGSNLKFVESLLPYLDYVAIDLKSDNNDDFNTIAGIKNGKKIIDTSLKIQKLCSENNILVDIRTCIFKDTSLEQMLKIAKLITKDNNIDNIVWTIRRYNTVEGCNFKSPSIEETKNKIKIIKSKYPNLKIGMRNEWEGGFNYY</sequence>
<dbReference type="Gene3D" id="3.20.20.70">
    <property type="entry name" value="Aldolase class I"/>
    <property type="match status" value="1"/>
</dbReference>